<organism evidence="1">
    <name type="scientific">Zea mays</name>
    <name type="common">Maize</name>
    <dbReference type="NCBI Taxonomy" id="4577"/>
    <lineage>
        <taxon>Eukaryota</taxon>
        <taxon>Viridiplantae</taxon>
        <taxon>Streptophyta</taxon>
        <taxon>Embryophyta</taxon>
        <taxon>Tracheophyta</taxon>
        <taxon>Spermatophyta</taxon>
        <taxon>Magnoliopsida</taxon>
        <taxon>Liliopsida</taxon>
        <taxon>Poales</taxon>
        <taxon>Poaceae</taxon>
        <taxon>PACMAD clade</taxon>
        <taxon>Panicoideae</taxon>
        <taxon>Andropogonodae</taxon>
        <taxon>Andropogoneae</taxon>
        <taxon>Tripsacinae</taxon>
        <taxon>Zea</taxon>
    </lineage>
</organism>
<keyword evidence="1" id="KW-0808">Transferase</keyword>
<evidence type="ECO:0000313" key="1">
    <source>
        <dbReference type="EMBL" id="ONM54504.1"/>
    </source>
</evidence>
<proteinExistence type="predicted"/>
<dbReference type="EMBL" id="CM007650">
    <property type="protein sequence ID" value="ONM54504.1"/>
    <property type="molecule type" value="Genomic_DNA"/>
</dbReference>
<feature type="non-terminal residue" evidence="1">
    <location>
        <position position="1"/>
    </location>
</feature>
<name>A0A1D6I2W5_MAIZE</name>
<accession>A0A1D6I2W5</accession>
<dbReference type="AlphaFoldDB" id="A0A1D6I2W5"/>
<dbReference type="GO" id="GO:0016301">
    <property type="term" value="F:kinase activity"/>
    <property type="evidence" value="ECO:0007669"/>
    <property type="project" value="UniProtKB-KW"/>
</dbReference>
<protein>
    <submittedName>
        <fullName evidence="1">Putative receptor-like protein kinase</fullName>
    </submittedName>
</protein>
<sequence length="128" mass="13149">AVQCSRCGPLLSLTLSLSLFPSNLYFHNPLFLPPSLRLFPHSLPFHTAASGEGSTAASFLGRRSARIRSCSAAASPAGGLARAPGAGLRGRSSCVTRARCVRIARPAPGACRDSAGRLDLGASACGNQ</sequence>
<keyword evidence="1" id="KW-0418">Kinase</keyword>
<gene>
    <name evidence="1" type="ORF">ZEAMMB73_Zm00001d020213</name>
</gene>
<keyword evidence="1" id="KW-0675">Receptor</keyword>
<reference evidence="1" key="1">
    <citation type="submission" date="2015-12" db="EMBL/GenBank/DDBJ databases">
        <title>Update maize B73 reference genome by single molecule sequencing technologies.</title>
        <authorList>
            <consortium name="Maize Genome Sequencing Project"/>
            <person name="Ware D."/>
        </authorList>
    </citation>
    <scope>NUCLEOTIDE SEQUENCE [LARGE SCALE GENOMIC DNA]</scope>
    <source>
        <tissue evidence="1">Seedling</tissue>
    </source>
</reference>